<dbReference type="Gene3D" id="3.30.730.10">
    <property type="entry name" value="AP2/ERF domain"/>
    <property type="match status" value="1"/>
</dbReference>
<gene>
    <name evidence="9" type="ORF">DEO72_LG4g2724</name>
    <name evidence="10" type="ORF">DEO72_LG4g2725</name>
</gene>
<dbReference type="CDD" id="cd00018">
    <property type="entry name" value="AP2"/>
    <property type="match status" value="1"/>
</dbReference>
<dbReference type="PRINTS" id="PR00367">
    <property type="entry name" value="ETHRSPELEMNT"/>
</dbReference>
<dbReference type="InterPro" id="IPR036955">
    <property type="entry name" value="AP2/ERF_dom_sf"/>
</dbReference>
<keyword evidence="5" id="KW-0804">Transcription</keyword>
<dbReference type="Proteomes" id="UP000501690">
    <property type="component" value="Linkage Group LG4"/>
</dbReference>
<evidence type="ECO:0000256" key="7">
    <source>
        <dbReference type="ARBA" id="ARBA00024343"/>
    </source>
</evidence>
<dbReference type="SMART" id="SM00380">
    <property type="entry name" value="AP2"/>
    <property type="match status" value="1"/>
</dbReference>
<dbReference type="EMBL" id="CP039348">
    <property type="protein sequence ID" value="QCD91757.1"/>
    <property type="molecule type" value="Genomic_DNA"/>
</dbReference>
<keyword evidence="2" id="KW-0805">Transcription regulation</keyword>
<feature type="domain" description="AP2/ERF" evidence="8">
    <location>
        <begin position="14"/>
        <end position="72"/>
    </location>
</feature>
<dbReference type="GO" id="GO:0005634">
    <property type="term" value="C:nucleus"/>
    <property type="evidence" value="ECO:0007669"/>
    <property type="project" value="UniProtKB-SubCell"/>
</dbReference>
<comment type="subcellular location">
    <subcellularLocation>
        <location evidence="1">Nucleus</location>
    </subcellularLocation>
</comment>
<evidence type="ECO:0000259" key="8">
    <source>
        <dbReference type="PROSITE" id="PS51032"/>
    </source>
</evidence>
<evidence type="ECO:0000256" key="1">
    <source>
        <dbReference type="ARBA" id="ARBA00004123"/>
    </source>
</evidence>
<organism evidence="9 11">
    <name type="scientific">Vigna unguiculata</name>
    <name type="common">Cowpea</name>
    <dbReference type="NCBI Taxonomy" id="3917"/>
    <lineage>
        <taxon>Eukaryota</taxon>
        <taxon>Viridiplantae</taxon>
        <taxon>Streptophyta</taxon>
        <taxon>Embryophyta</taxon>
        <taxon>Tracheophyta</taxon>
        <taxon>Spermatophyta</taxon>
        <taxon>Magnoliopsida</taxon>
        <taxon>eudicotyledons</taxon>
        <taxon>Gunneridae</taxon>
        <taxon>Pentapetalae</taxon>
        <taxon>rosids</taxon>
        <taxon>fabids</taxon>
        <taxon>Fabales</taxon>
        <taxon>Fabaceae</taxon>
        <taxon>Papilionoideae</taxon>
        <taxon>50 kb inversion clade</taxon>
        <taxon>NPAAA clade</taxon>
        <taxon>indigoferoid/millettioid clade</taxon>
        <taxon>Phaseoleae</taxon>
        <taxon>Vigna</taxon>
    </lineage>
</organism>
<name>A0A4D6LUQ1_VIGUN</name>
<reference evidence="9 11" key="1">
    <citation type="submission" date="2019-04" db="EMBL/GenBank/DDBJ databases">
        <title>An improved genome assembly and genetic linkage map for asparagus bean, Vigna unguiculata ssp. sesquipedialis.</title>
        <authorList>
            <person name="Xia Q."/>
            <person name="Zhang R."/>
            <person name="Dong Y."/>
        </authorList>
    </citation>
    <scope>NUCLEOTIDE SEQUENCE [LARGE SCALE GENOMIC DNA]</scope>
    <source>
        <tissue evidence="9">Leaf</tissue>
    </source>
</reference>
<keyword evidence="11" id="KW-1185">Reference proteome</keyword>
<keyword evidence="3" id="KW-0238">DNA-binding</keyword>
<dbReference type="PANTHER" id="PTHR31985">
    <property type="entry name" value="ETHYLENE-RESPONSIVE TRANSCRIPTION FACTOR ERF042-RELATED"/>
    <property type="match status" value="1"/>
</dbReference>
<dbReference type="InterPro" id="IPR051032">
    <property type="entry name" value="AP2/ERF_TF_ERF_subfamily"/>
</dbReference>
<protein>
    <submittedName>
        <fullName evidence="9">EREBP-like factor</fullName>
    </submittedName>
</protein>
<evidence type="ECO:0000256" key="6">
    <source>
        <dbReference type="ARBA" id="ARBA00023242"/>
    </source>
</evidence>
<keyword evidence="4" id="KW-0010">Activator</keyword>
<dbReference type="Pfam" id="PF00847">
    <property type="entry name" value="AP2"/>
    <property type="match status" value="1"/>
</dbReference>
<dbReference type="GO" id="GO:0003700">
    <property type="term" value="F:DNA-binding transcription factor activity"/>
    <property type="evidence" value="ECO:0007669"/>
    <property type="project" value="InterPro"/>
</dbReference>
<dbReference type="InterPro" id="IPR016177">
    <property type="entry name" value="DNA-bd_dom_sf"/>
</dbReference>
<evidence type="ECO:0000256" key="5">
    <source>
        <dbReference type="ARBA" id="ARBA00023163"/>
    </source>
</evidence>
<keyword evidence="6" id="KW-0539">Nucleus</keyword>
<comment type="similarity">
    <text evidence="7">Belongs to the AP2/ERF transcription factor family. ERF subfamily.</text>
</comment>
<dbReference type="PROSITE" id="PS51032">
    <property type="entry name" value="AP2_ERF"/>
    <property type="match status" value="1"/>
</dbReference>
<dbReference type="PANTHER" id="PTHR31985:SF111">
    <property type="entry name" value="ETHYLENE-RESPONSIVE TRANSCRIPTION FACTOR ERF021"/>
    <property type="match status" value="1"/>
</dbReference>
<accession>A0A4D6LUQ1</accession>
<sequence length="143" mass="16548">MQQCGRAPTTTSSSYRGVRQRKWGKWVSEIREPGKKSRIWLGSYEAPEMAAAAYDAVSYTHLRPLTCFLKTKSNQKQAPCNNVEEPRQQHHHRIVVFDNENGANGCRKSASRGRRAEYGWGAMRRRRWQQQLMTLSLIHIFAL</sequence>
<evidence type="ECO:0000256" key="3">
    <source>
        <dbReference type="ARBA" id="ARBA00023125"/>
    </source>
</evidence>
<evidence type="ECO:0000256" key="4">
    <source>
        <dbReference type="ARBA" id="ARBA00023159"/>
    </source>
</evidence>
<proteinExistence type="inferred from homology"/>
<dbReference type="GO" id="GO:0003677">
    <property type="term" value="F:DNA binding"/>
    <property type="evidence" value="ECO:0007669"/>
    <property type="project" value="UniProtKB-KW"/>
</dbReference>
<dbReference type="EMBL" id="CP039348">
    <property type="protein sequence ID" value="QCD91756.1"/>
    <property type="molecule type" value="Genomic_DNA"/>
</dbReference>
<evidence type="ECO:0000313" key="9">
    <source>
        <dbReference type="EMBL" id="QCD91756.1"/>
    </source>
</evidence>
<evidence type="ECO:0000313" key="11">
    <source>
        <dbReference type="Proteomes" id="UP000501690"/>
    </source>
</evidence>
<evidence type="ECO:0000256" key="2">
    <source>
        <dbReference type="ARBA" id="ARBA00023015"/>
    </source>
</evidence>
<dbReference type="AlphaFoldDB" id="A0A4D6LUQ1"/>
<dbReference type="InterPro" id="IPR001471">
    <property type="entry name" value="AP2/ERF_dom"/>
</dbReference>
<dbReference type="SUPFAM" id="SSF54171">
    <property type="entry name" value="DNA-binding domain"/>
    <property type="match status" value="1"/>
</dbReference>
<evidence type="ECO:0000313" key="10">
    <source>
        <dbReference type="EMBL" id="QCD91757.1"/>
    </source>
</evidence>